<dbReference type="EMBL" id="JAPQKH010000003">
    <property type="protein sequence ID" value="KAJ5108291.1"/>
    <property type="molecule type" value="Genomic_DNA"/>
</dbReference>
<proteinExistence type="predicted"/>
<dbReference type="OrthoDB" id="5244622at2759"/>
<dbReference type="Proteomes" id="UP001149165">
    <property type="component" value="Unassembled WGS sequence"/>
</dbReference>
<organism evidence="1 2">
    <name type="scientific">Penicillium angulare</name>
    <dbReference type="NCBI Taxonomy" id="116970"/>
    <lineage>
        <taxon>Eukaryota</taxon>
        <taxon>Fungi</taxon>
        <taxon>Dikarya</taxon>
        <taxon>Ascomycota</taxon>
        <taxon>Pezizomycotina</taxon>
        <taxon>Eurotiomycetes</taxon>
        <taxon>Eurotiomycetidae</taxon>
        <taxon>Eurotiales</taxon>
        <taxon>Aspergillaceae</taxon>
        <taxon>Penicillium</taxon>
    </lineage>
</organism>
<gene>
    <name evidence="1" type="ORF">N7456_004966</name>
</gene>
<sequence length="346" mass="38981">MSGQAGPEPDSFLDYSHDPARNVAAIYCVDNNRPAQVRAGHASCLLDEALDLVSFPVLQPTKIPTPESFLDLMNKIKDIAIYRAKKLKELTLSEVYPRVYNMEAHPPMKWHIVGTSPFSSAKEEAKAAKDTARLWKVSMEDNLLLRHGIRYIPSAEPSASTMRTVLIYGVPSDSKLTEVLSWVRGGQVLTASLMNTTPIMGYETAMVTFVAGESCLRYEEMLAYYGNTLIPDGVAVGFLEEPTYPISRQIQQAIEKKQATRCLLMLGRIEDAHRALRKLKRKLPCKEYVDCIPKKKQRVFHFPSIMLALWAYEELCKDSEFGPQSVCFHEDPCAELLPIPAYDNYQ</sequence>
<accession>A0A9W9FXN3</accession>
<reference evidence="1" key="1">
    <citation type="submission" date="2022-11" db="EMBL/GenBank/DDBJ databases">
        <authorList>
            <person name="Petersen C."/>
        </authorList>
    </citation>
    <scope>NUCLEOTIDE SEQUENCE</scope>
    <source>
        <strain evidence="1">IBT 30069</strain>
    </source>
</reference>
<evidence type="ECO:0000313" key="1">
    <source>
        <dbReference type="EMBL" id="KAJ5108291.1"/>
    </source>
</evidence>
<comment type="caution">
    <text evidence="1">The sequence shown here is derived from an EMBL/GenBank/DDBJ whole genome shotgun (WGS) entry which is preliminary data.</text>
</comment>
<dbReference type="AlphaFoldDB" id="A0A9W9FXN3"/>
<reference evidence="1" key="2">
    <citation type="journal article" date="2023" name="IMA Fungus">
        <title>Comparative genomic study of the Penicillium genus elucidates a diverse pangenome and 15 lateral gene transfer events.</title>
        <authorList>
            <person name="Petersen C."/>
            <person name="Sorensen T."/>
            <person name="Nielsen M.R."/>
            <person name="Sondergaard T.E."/>
            <person name="Sorensen J.L."/>
            <person name="Fitzpatrick D.A."/>
            <person name="Frisvad J.C."/>
            <person name="Nielsen K.L."/>
        </authorList>
    </citation>
    <scope>NUCLEOTIDE SEQUENCE</scope>
    <source>
        <strain evidence="1">IBT 30069</strain>
    </source>
</reference>
<name>A0A9W9FXN3_9EURO</name>
<protein>
    <submittedName>
        <fullName evidence="1">Uncharacterized protein</fullName>
    </submittedName>
</protein>
<evidence type="ECO:0000313" key="2">
    <source>
        <dbReference type="Proteomes" id="UP001149165"/>
    </source>
</evidence>
<keyword evidence="2" id="KW-1185">Reference proteome</keyword>